<dbReference type="AlphaFoldDB" id="A0A9W9G8W0"/>
<keyword evidence="2" id="KW-1185">Reference proteome</keyword>
<evidence type="ECO:0000313" key="1">
    <source>
        <dbReference type="EMBL" id="KAJ5114109.1"/>
    </source>
</evidence>
<dbReference type="EMBL" id="JAPQKH010000002">
    <property type="protein sequence ID" value="KAJ5114109.1"/>
    <property type="molecule type" value="Genomic_DNA"/>
</dbReference>
<proteinExistence type="predicted"/>
<reference evidence="1" key="1">
    <citation type="submission" date="2022-11" db="EMBL/GenBank/DDBJ databases">
        <authorList>
            <person name="Petersen C."/>
        </authorList>
    </citation>
    <scope>NUCLEOTIDE SEQUENCE</scope>
    <source>
        <strain evidence="1">IBT 30069</strain>
    </source>
</reference>
<name>A0A9W9G8W0_9EURO</name>
<reference evidence="1" key="2">
    <citation type="journal article" date="2023" name="IMA Fungus">
        <title>Comparative genomic study of the Penicillium genus elucidates a diverse pangenome and 15 lateral gene transfer events.</title>
        <authorList>
            <person name="Petersen C."/>
            <person name="Sorensen T."/>
            <person name="Nielsen M.R."/>
            <person name="Sondergaard T.E."/>
            <person name="Sorensen J.L."/>
            <person name="Fitzpatrick D.A."/>
            <person name="Frisvad J.C."/>
            <person name="Nielsen K.L."/>
        </authorList>
    </citation>
    <scope>NUCLEOTIDE SEQUENCE</scope>
    <source>
        <strain evidence="1">IBT 30069</strain>
    </source>
</reference>
<gene>
    <name evidence="1" type="ORF">N7456_002643</name>
</gene>
<accession>A0A9W9G8W0</accession>
<dbReference type="Proteomes" id="UP001149165">
    <property type="component" value="Unassembled WGS sequence"/>
</dbReference>
<organism evidence="1 2">
    <name type="scientific">Penicillium angulare</name>
    <dbReference type="NCBI Taxonomy" id="116970"/>
    <lineage>
        <taxon>Eukaryota</taxon>
        <taxon>Fungi</taxon>
        <taxon>Dikarya</taxon>
        <taxon>Ascomycota</taxon>
        <taxon>Pezizomycotina</taxon>
        <taxon>Eurotiomycetes</taxon>
        <taxon>Eurotiomycetidae</taxon>
        <taxon>Eurotiales</taxon>
        <taxon>Aspergillaceae</taxon>
        <taxon>Penicillium</taxon>
    </lineage>
</organism>
<protein>
    <submittedName>
        <fullName evidence="1">Uncharacterized protein</fullName>
    </submittedName>
</protein>
<evidence type="ECO:0000313" key="2">
    <source>
        <dbReference type="Proteomes" id="UP001149165"/>
    </source>
</evidence>
<sequence>MDFFTFIYSWSEIWKTVEQTYLNLHEMREGIKATVTGVGGSGGMEKNKVCEVILAGQPHVFPFIAVQTTADLCFDWMSQDLSHYNRQEED</sequence>
<comment type="caution">
    <text evidence="1">The sequence shown here is derived from an EMBL/GenBank/DDBJ whole genome shotgun (WGS) entry which is preliminary data.</text>
</comment>